<proteinExistence type="predicted"/>
<protein>
    <recommendedName>
        <fullName evidence="1">Reverse transcriptase Ty1/copia-type domain-containing protein</fullName>
    </recommendedName>
</protein>
<sequence length="120" mass="13376">MLANGFDMKDLGEANYVLGIEIVRDKAKRALGLSQQNYINKVMKRFNMEAFSGGDVPIGKGDKFSVDQCPKTYYEIETMKDKLYASLIGSIIYAQVCTQPDLAFAVSVLGRFQQNPDVSH</sequence>
<dbReference type="InterPro" id="IPR013103">
    <property type="entry name" value="RVT_2"/>
</dbReference>
<evidence type="ECO:0000313" key="3">
    <source>
        <dbReference type="Proteomes" id="UP000315295"/>
    </source>
</evidence>
<dbReference type="Proteomes" id="UP000315295">
    <property type="component" value="Unassembled WGS sequence"/>
</dbReference>
<dbReference type="STRING" id="106549.A0A540KZA1"/>
<name>A0A540KZA1_MALBA</name>
<keyword evidence="3" id="KW-1185">Reference proteome</keyword>
<evidence type="ECO:0000313" key="2">
    <source>
        <dbReference type="EMBL" id="TQD79554.1"/>
    </source>
</evidence>
<feature type="domain" description="Reverse transcriptase Ty1/copia-type" evidence="1">
    <location>
        <begin position="1"/>
        <end position="58"/>
    </location>
</feature>
<comment type="caution">
    <text evidence="2">The sequence shown here is derived from an EMBL/GenBank/DDBJ whole genome shotgun (WGS) entry which is preliminary data.</text>
</comment>
<organism evidence="2 3">
    <name type="scientific">Malus baccata</name>
    <name type="common">Siberian crab apple</name>
    <name type="synonym">Pyrus baccata</name>
    <dbReference type="NCBI Taxonomy" id="106549"/>
    <lineage>
        <taxon>Eukaryota</taxon>
        <taxon>Viridiplantae</taxon>
        <taxon>Streptophyta</taxon>
        <taxon>Embryophyta</taxon>
        <taxon>Tracheophyta</taxon>
        <taxon>Spermatophyta</taxon>
        <taxon>Magnoliopsida</taxon>
        <taxon>eudicotyledons</taxon>
        <taxon>Gunneridae</taxon>
        <taxon>Pentapetalae</taxon>
        <taxon>rosids</taxon>
        <taxon>fabids</taxon>
        <taxon>Rosales</taxon>
        <taxon>Rosaceae</taxon>
        <taxon>Amygdaloideae</taxon>
        <taxon>Maleae</taxon>
        <taxon>Malus</taxon>
    </lineage>
</organism>
<dbReference type="EMBL" id="VIEB01000853">
    <property type="protein sequence ID" value="TQD79554.1"/>
    <property type="molecule type" value="Genomic_DNA"/>
</dbReference>
<reference evidence="2 3" key="1">
    <citation type="journal article" date="2019" name="G3 (Bethesda)">
        <title>Sequencing of a Wild Apple (Malus baccata) Genome Unravels the Differences Between Cultivated and Wild Apple Species Regarding Disease Resistance and Cold Tolerance.</title>
        <authorList>
            <person name="Chen X."/>
        </authorList>
    </citation>
    <scope>NUCLEOTIDE SEQUENCE [LARGE SCALE GENOMIC DNA]</scope>
    <source>
        <strain evidence="3">cv. Shandingzi</strain>
        <tissue evidence="2">Leaves</tissue>
    </source>
</reference>
<evidence type="ECO:0000259" key="1">
    <source>
        <dbReference type="Pfam" id="PF07727"/>
    </source>
</evidence>
<accession>A0A540KZA1</accession>
<gene>
    <name evidence="2" type="ORF">C1H46_034914</name>
</gene>
<dbReference type="AlphaFoldDB" id="A0A540KZA1"/>
<dbReference type="Pfam" id="PF07727">
    <property type="entry name" value="RVT_2"/>
    <property type="match status" value="1"/>
</dbReference>